<evidence type="ECO:0000313" key="2">
    <source>
        <dbReference type="EMBL" id="KPM47649.1"/>
    </source>
</evidence>
<name>A0A0P7BRG4_9BACT</name>
<gene>
    <name evidence="2" type="ORF">AFM12_14305</name>
</gene>
<evidence type="ECO:0000313" key="3">
    <source>
        <dbReference type="Proteomes" id="UP000050454"/>
    </source>
</evidence>
<evidence type="ECO:0000256" key="1">
    <source>
        <dbReference type="SAM" id="MobiDB-lite"/>
    </source>
</evidence>
<keyword evidence="3" id="KW-1185">Reference proteome</keyword>
<comment type="caution">
    <text evidence="2">The sequence shown here is derived from an EMBL/GenBank/DDBJ whole genome shotgun (WGS) entry which is preliminary data.</text>
</comment>
<accession>A0A0P7BRG4</accession>
<sequence>MMTFGIIGFSFSAGLFFHSVFFHNESPQITQKEKQIQLLPRDQATSDQKNTDTTQTLIQTHEP</sequence>
<protein>
    <submittedName>
        <fullName evidence="2">Uncharacterized protein</fullName>
    </submittedName>
</protein>
<dbReference type="Proteomes" id="UP000050454">
    <property type="component" value="Unassembled WGS sequence"/>
</dbReference>
<dbReference type="EMBL" id="LGTQ01000010">
    <property type="protein sequence ID" value="KPM47649.1"/>
    <property type="molecule type" value="Genomic_DNA"/>
</dbReference>
<reference evidence="2 3" key="1">
    <citation type="submission" date="2015-07" db="EMBL/GenBank/DDBJ databases">
        <title>The draft genome sequence of Leadbetterella sp. JN14-9.</title>
        <authorList>
            <person name="Liu Y."/>
            <person name="Du J."/>
            <person name="Shao Z."/>
        </authorList>
    </citation>
    <scope>NUCLEOTIDE SEQUENCE [LARGE SCALE GENOMIC DNA]</scope>
    <source>
        <strain evidence="2 3">JN14-9</strain>
    </source>
</reference>
<organism evidence="2 3">
    <name type="scientific">Jiulongibacter sediminis</name>
    <dbReference type="NCBI Taxonomy" id="1605367"/>
    <lineage>
        <taxon>Bacteria</taxon>
        <taxon>Pseudomonadati</taxon>
        <taxon>Bacteroidota</taxon>
        <taxon>Cytophagia</taxon>
        <taxon>Cytophagales</taxon>
        <taxon>Leadbetterellaceae</taxon>
        <taxon>Jiulongibacter</taxon>
    </lineage>
</organism>
<proteinExistence type="predicted"/>
<feature type="region of interest" description="Disordered" evidence="1">
    <location>
        <begin position="40"/>
        <end position="63"/>
    </location>
</feature>
<feature type="compositionally biased region" description="Polar residues" evidence="1">
    <location>
        <begin position="43"/>
        <end position="63"/>
    </location>
</feature>
<dbReference type="AlphaFoldDB" id="A0A0P7BRG4"/>